<organism evidence="1 2">
    <name type="scientific">Planctobacterium marinum</name>
    <dbReference type="NCBI Taxonomy" id="1631968"/>
    <lineage>
        <taxon>Bacteria</taxon>
        <taxon>Pseudomonadati</taxon>
        <taxon>Pseudomonadota</taxon>
        <taxon>Gammaproteobacteria</taxon>
        <taxon>Alteromonadales</taxon>
        <taxon>Alteromonadaceae</taxon>
        <taxon>Planctobacterium</taxon>
    </lineage>
</organism>
<protein>
    <submittedName>
        <fullName evidence="1">Uncharacterized protein</fullName>
    </submittedName>
</protein>
<proteinExistence type="predicted"/>
<sequence length="137" mass="15146">MQYYSFIAASDADLMCLNEAQARSDIQFTVALDSLGELSTLVSLMGSGLSLNLAVNIEGVKEIWGVAEPLAVNQNEEITLLYDKWISASARQDSKNEQAWFQQFLQFVPQFNQAQNPLIILEPKLASPELAIQVGSH</sequence>
<accession>A0AA48HFQ8</accession>
<name>A0AA48HFQ8_9ALTE</name>
<dbReference type="EMBL" id="AP027272">
    <property type="protein sequence ID" value="BDX06128.1"/>
    <property type="molecule type" value="Genomic_DNA"/>
</dbReference>
<reference evidence="1" key="1">
    <citation type="submission" date="2023-01" db="EMBL/GenBank/DDBJ databases">
        <title>Complete genome sequence of Planctobacterium marinum strain Dej080120_11.</title>
        <authorList>
            <person name="Ueki S."/>
            <person name="Maruyama F."/>
        </authorList>
    </citation>
    <scope>NUCLEOTIDE SEQUENCE</scope>
    <source>
        <strain evidence="1">Dej080120_11</strain>
    </source>
</reference>
<evidence type="ECO:0000313" key="1">
    <source>
        <dbReference type="EMBL" id="BDX06128.1"/>
    </source>
</evidence>
<dbReference type="KEGG" id="pmaw:MACH26_16490"/>
<dbReference type="AlphaFoldDB" id="A0AA48HFQ8"/>
<evidence type="ECO:0000313" key="2">
    <source>
        <dbReference type="Proteomes" id="UP001333710"/>
    </source>
</evidence>
<dbReference type="Proteomes" id="UP001333710">
    <property type="component" value="Chromosome"/>
</dbReference>
<gene>
    <name evidence="1" type="ORF">MACH26_16490</name>
</gene>
<keyword evidence="2" id="KW-1185">Reference proteome</keyword>
<dbReference type="RefSeq" id="WP_338292164.1">
    <property type="nucleotide sequence ID" value="NZ_AP027272.1"/>
</dbReference>